<dbReference type="PANTHER" id="PTHR38133:SF1">
    <property type="entry name" value="SLR1429 PROTEIN"/>
    <property type="match status" value="1"/>
</dbReference>
<proteinExistence type="predicted"/>
<feature type="domain" description="SWIM-type" evidence="3">
    <location>
        <begin position="143"/>
        <end position="178"/>
    </location>
</feature>
<keyword evidence="1" id="KW-0862">Zinc</keyword>
<dbReference type="PROSITE" id="PS50966">
    <property type="entry name" value="ZF_SWIM"/>
    <property type="match status" value="1"/>
</dbReference>
<feature type="region of interest" description="Disordered" evidence="2">
    <location>
        <begin position="477"/>
        <end position="504"/>
    </location>
</feature>
<evidence type="ECO:0000313" key="4">
    <source>
        <dbReference type="EMBL" id="GGU98108.1"/>
    </source>
</evidence>
<evidence type="ECO:0000256" key="1">
    <source>
        <dbReference type="PROSITE-ProRule" id="PRU00325"/>
    </source>
</evidence>
<dbReference type="RefSeq" id="WP_189308037.1">
    <property type="nucleotide sequence ID" value="NZ_BMRP01000058.1"/>
</dbReference>
<name>A0ABQ2VMS2_9ACTN</name>
<organism evidence="4 5">
    <name type="scientific">Streptomyces albospinus</name>
    <dbReference type="NCBI Taxonomy" id="285515"/>
    <lineage>
        <taxon>Bacteria</taxon>
        <taxon>Bacillati</taxon>
        <taxon>Actinomycetota</taxon>
        <taxon>Actinomycetes</taxon>
        <taxon>Kitasatosporales</taxon>
        <taxon>Streptomycetaceae</taxon>
        <taxon>Streptomyces</taxon>
    </lineage>
</organism>
<accession>A0ABQ2VMS2</accession>
<dbReference type="EMBL" id="BMRP01000058">
    <property type="protein sequence ID" value="GGU98108.1"/>
    <property type="molecule type" value="Genomic_DNA"/>
</dbReference>
<feature type="region of interest" description="Disordered" evidence="2">
    <location>
        <begin position="204"/>
        <end position="321"/>
    </location>
</feature>
<feature type="region of interest" description="Disordered" evidence="2">
    <location>
        <begin position="1"/>
        <end position="38"/>
    </location>
</feature>
<dbReference type="Pfam" id="PF04434">
    <property type="entry name" value="SWIM"/>
    <property type="match status" value="1"/>
</dbReference>
<comment type="caution">
    <text evidence="4">The sequence shown here is derived from an EMBL/GenBank/DDBJ whole genome shotgun (WGS) entry which is preliminary data.</text>
</comment>
<feature type="compositionally biased region" description="Pro residues" evidence="2">
    <location>
        <begin position="295"/>
        <end position="313"/>
    </location>
</feature>
<dbReference type="PANTHER" id="PTHR38133">
    <property type="entry name" value="SLR1429 PROTEIN"/>
    <property type="match status" value="1"/>
</dbReference>
<keyword evidence="5" id="KW-1185">Reference proteome</keyword>
<feature type="compositionally biased region" description="Low complexity" evidence="2">
    <location>
        <begin position="233"/>
        <end position="281"/>
    </location>
</feature>
<sequence>MSPLSRGRPGASGRTAAADRLARADRSRTFPPLPDRPGAGEPFAASWWGGAWLEALESTALDSARLARGRVYAQGGHVDTINVTPGRILATVRGSRPRPYSAEIRLRTLADTEWDAILDAVAAEPAHLTALLAKKLPRALAEGETGILPGPGDLVPRCSCPDHGRPCKHAAALCFQVARLLDADPFVLLLMRGRGERELLDELSRRHTAHTARESRTGAALMGIQAPGGGGSAFAASMAGPGPAAASRTGAAEPAGAVATGPVPASTEGAGRAATAAPAPRGVLARDALSSRPGPSLPPPLAVPPHPGHPPTLPDGEGLPFDPATLEFLAADAAARAHAYVTAAGAPATGGARPAAPGPYAALPPWEDAIRLTATAHPTAGLTATTRALYRDLAAATGRTSADVARSVAAWRQGGREGLALLEDTWNPPAGDFDRARSALLAAGLPALRPRRNHLTDPDRGIQLRFGHDNRWYPYESEPGAEDWWPAGPADPDPVGALTSLVAR</sequence>
<evidence type="ECO:0000313" key="5">
    <source>
        <dbReference type="Proteomes" id="UP000654471"/>
    </source>
</evidence>
<dbReference type="InterPro" id="IPR007527">
    <property type="entry name" value="Znf_SWIM"/>
</dbReference>
<protein>
    <recommendedName>
        <fullName evidence="3">SWIM-type domain-containing protein</fullName>
    </recommendedName>
</protein>
<gene>
    <name evidence="4" type="ORF">GCM10010211_76750</name>
</gene>
<feature type="compositionally biased region" description="Basic and acidic residues" evidence="2">
    <location>
        <begin position="204"/>
        <end position="216"/>
    </location>
</feature>
<evidence type="ECO:0000256" key="2">
    <source>
        <dbReference type="SAM" id="MobiDB-lite"/>
    </source>
</evidence>
<keyword evidence="1" id="KW-0479">Metal-binding</keyword>
<dbReference type="Proteomes" id="UP000654471">
    <property type="component" value="Unassembled WGS sequence"/>
</dbReference>
<feature type="compositionally biased region" description="Low complexity" evidence="2">
    <location>
        <begin position="483"/>
        <end position="497"/>
    </location>
</feature>
<keyword evidence="1" id="KW-0863">Zinc-finger</keyword>
<evidence type="ECO:0000259" key="3">
    <source>
        <dbReference type="PROSITE" id="PS50966"/>
    </source>
</evidence>
<reference evidence="5" key="1">
    <citation type="journal article" date="2019" name="Int. J. Syst. Evol. Microbiol.">
        <title>The Global Catalogue of Microorganisms (GCM) 10K type strain sequencing project: providing services to taxonomists for standard genome sequencing and annotation.</title>
        <authorList>
            <consortium name="The Broad Institute Genomics Platform"/>
            <consortium name="The Broad Institute Genome Sequencing Center for Infectious Disease"/>
            <person name="Wu L."/>
            <person name="Ma J."/>
        </authorList>
    </citation>
    <scope>NUCLEOTIDE SEQUENCE [LARGE SCALE GENOMIC DNA]</scope>
    <source>
        <strain evidence="5">JCM 3399</strain>
    </source>
</reference>